<evidence type="ECO:0000256" key="8">
    <source>
        <dbReference type="ARBA" id="ARBA00023136"/>
    </source>
</evidence>
<keyword evidence="4 9" id="KW-1003">Cell membrane</keyword>
<name>A0A1D8TQY0_9CYAN</name>
<dbReference type="OrthoDB" id="9811967at2"/>
<dbReference type="UniPathway" id="UPA00148"/>
<keyword evidence="7 9" id="KW-1133">Transmembrane helix</keyword>
<dbReference type="GO" id="GO:0015420">
    <property type="term" value="F:ABC-type vitamin B12 transporter activity"/>
    <property type="evidence" value="ECO:0007669"/>
    <property type="project" value="UniProtKB-UniRule"/>
</dbReference>
<comment type="similarity">
    <text evidence="3 9">Belongs to the CobD/CbiB family.</text>
</comment>
<dbReference type="GO" id="GO:0005886">
    <property type="term" value="C:plasma membrane"/>
    <property type="evidence" value="ECO:0007669"/>
    <property type="project" value="UniProtKB-SubCell"/>
</dbReference>
<dbReference type="Proteomes" id="UP000177870">
    <property type="component" value="Chromosome"/>
</dbReference>
<evidence type="ECO:0000256" key="9">
    <source>
        <dbReference type="HAMAP-Rule" id="MF_00024"/>
    </source>
</evidence>
<feature type="transmembrane region" description="Helical" evidence="9">
    <location>
        <begin position="87"/>
        <end position="106"/>
    </location>
</feature>
<dbReference type="Pfam" id="PF03186">
    <property type="entry name" value="CobD_Cbib"/>
    <property type="match status" value="1"/>
</dbReference>
<keyword evidence="5 9" id="KW-0169">Cobalamin biosynthesis</keyword>
<dbReference type="HAMAP" id="MF_00024">
    <property type="entry name" value="CobD_CbiB"/>
    <property type="match status" value="1"/>
</dbReference>
<dbReference type="PANTHER" id="PTHR34308">
    <property type="entry name" value="COBALAMIN BIOSYNTHESIS PROTEIN CBIB"/>
    <property type="match status" value="1"/>
</dbReference>
<proteinExistence type="inferred from homology"/>
<dbReference type="PANTHER" id="PTHR34308:SF1">
    <property type="entry name" value="COBALAMIN BIOSYNTHESIS PROTEIN CBIB"/>
    <property type="match status" value="1"/>
</dbReference>
<dbReference type="EMBL" id="CP017599">
    <property type="protein sequence ID" value="AOX00017.1"/>
    <property type="molecule type" value="Genomic_DNA"/>
</dbReference>
<feature type="transmembrane region" description="Helical" evidence="9">
    <location>
        <begin position="311"/>
        <end position="330"/>
    </location>
</feature>
<evidence type="ECO:0000256" key="6">
    <source>
        <dbReference type="ARBA" id="ARBA00022692"/>
    </source>
</evidence>
<evidence type="ECO:0000256" key="4">
    <source>
        <dbReference type="ARBA" id="ARBA00022475"/>
    </source>
</evidence>
<dbReference type="STRING" id="1458985.BJP34_11620"/>
<dbReference type="GO" id="GO:0048472">
    <property type="term" value="F:threonine-phosphate decarboxylase activity"/>
    <property type="evidence" value="ECO:0007669"/>
    <property type="project" value="InterPro"/>
</dbReference>
<organism evidence="10 11">
    <name type="scientific">Moorena producens PAL-8-15-08-1</name>
    <dbReference type="NCBI Taxonomy" id="1458985"/>
    <lineage>
        <taxon>Bacteria</taxon>
        <taxon>Bacillati</taxon>
        <taxon>Cyanobacteriota</taxon>
        <taxon>Cyanophyceae</taxon>
        <taxon>Coleofasciculales</taxon>
        <taxon>Coleofasciculaceae</taxon>
        <taxon>Moorena</taxon>
    </lineage>
</organism>
<keyword evidence="8 9" id="KW-0472">Membrane</keyword>
<reference evidence="11" key="1">
    <citation type="submission" date="2016-10" db="EMBL/GenBank/DDBJ databases">
        <title>Comparative genomics uncovers the prolific and rare metabolic potential of the cyanobacterial genus Moorea.</title>
        <authorList>
            <person name="Leao T."/>
            <person name="Castelao G."/>
            <person name="Korobeynikov A."/>
            <person name="Monroe E.A."/>
            <person name="Podell S."/>
            <person name="Glukhov E."/>
            <person name="Allen E."/>
            <person name="Gerwick W.H."/>
            <person name="Gerwick L."/>
        </authorList>
    </citation>
    <scope>NUCLEOTIDE SEQUENCE [LARGE SCALE GENOMIC DNA]</scope>
    <source>
        <strain evidence="11">PAL-8-15-08-1</strain>
    </source>
</reference>
<feature type="transmembrane region" description="Helical" evidence="9">
    <location>
        <begin position="61"/>
        <end position="81"/>
    </location>
</feature>
<evidence type="ECO:0000256" key="5">
    <source>
        <dbReference type="ARBA" id="ARBA00022573"/>
    </source>
</evidence>
<comment type="function">
    <text evidence="9">Converts cobyric acid to cobinamide by the addition of aminopropanol on the F carboxylic group.</text>
</comment>
<evidence type="ECO:0000256" key="1">
    <source>
        <dbReference type="ARBA" id="ARBA00004651"/>
    </source>
</evidence>
<feature type="transmembrane region" description="Helical" evidence="9">
    <location>
        <begin position="12"/>
        <end position="31"/>
    </location>
</feature>
<sequence length="345" mass="37684">MVQILGNNHTNGLILLLAASLDYLIGDPWGWVHPVQVMGWVISQFTQLAIHFWQQPWQRRLAGIGLGIGLIIGSGVAGWFIVFLGIWLNPFLGIGIGTILLASCFAGRSLRAAAMDVLQPLTAGELELARSRLSQYVGRDTENLCESEILRAVLETVAENTTDGVTAPLFYAIVGALIPGVGSVPLALAYKAASTLDSMVGYRREPYTNLGWFSAKFEDLLTWIPCRLTVLTLALMSGKPQQIWRLCRRDAIADPSPNSGWSESAFAAILEVQLGGTNVYSGVVKQKPLLGTPTYEITPGKIDQALELTRYCFLIWLGIGLVFCLVQYAIGLWPRFANALHNVIV</sequence>
<evidence type="ECO:0000256" key="2">
    <source>
        <dbReference type="ARBA" id="ARBA00004953"/>
    </source>
</evidence>
<gene>
    <name evidence="9" type="primary">cobD</name>
    <name evidence="10" type="ORF">BJP34_11620</name>
</gene>
<feature type="transmembrane region" description="Helical" evidence="9">
    <location>
        <begin position="169"/>
        <end position="190"/>
    </location>
</feature>
<evidence type="ECO:0000313" key="10">
    <source>
        <dbReference type="EMBL" id="AOX00017.1"/>
    </source>
</evidence>
<dbReference type="NCBIfam" id="TIGR00380">
    <property type="entry name" value="cobal_cbiB"/>
    <property type="match status" value="1"/>
</dbReference>
<dbReference type="AlphaFoldDB" id="A0A1D8TQY0"/>
<protein>
    <recommendedName>
        <fullName evidence="9">Cobalamin biosynthesis protein CobD</fullName>
    </recommendedName>
</protein>
<evidence type="ECO:0000256" key="7">
    <source>
        <dbReference type="ARBA" id="ARBA00022989"/>
    </source>
</evidence>
<dbReference type="GO" id="GO:0009236">
    <property type="term" value="P:cobalamin biosynthetic process"/>
    <property type="evidence" value="ECO:0007669"/>
    <property type="project" value="UniProtKB-UniRule"/>
</dbReference>
<dbReference type="InterPro" id="IPR004485">
    <property type="entry name" value="Cobalamin_biosynth_CobD/CbiB"/>
</dbReference>
<dbReference type="KEGG" id="mpro:BJP34_11620"/>
<keyword evidence="6 9" id="KW-0812">Transmembrane</keyword>
<evidence type="ECO:0000313" key="11">
    <source>
        <dbReference type="Proteomes" id="UP000177870"/>
    </source>
</evidence>
<comment type="subcellular location">
    <subcellularLocation>
        <location evidence="1 9">Cell membrane</location>
        <topology evidence="1 9">Multi-pass membrane protein</topology>
    </subcellularLocation>
</comment>
<accession>A0A1D8TQY0</accession>
<dbReference type="RefSeq" id="WP_070392488.1">
    <property type="nucleotide sequence ID" value="NZ_CP017599.1"/>
</dbReference>
<evidence type="ECO:0000256" key="3">
    <source>
        <dbReference type="ARBA" id="ARBA00006263"/>
    </source>
</evidence>
<comment type="pathway">
    <text evidence="2 9">Cofactor biosynthesis; adenosylcobalamin biosynthesis.</text>
</comment>